<dbReference type="Proteomes" id="UP001060215">
    <property type="component" value="Chromosome 5"/>
</dbReference>
<comment type="caution">
    <text evidence="1">The sequence shown here is derived from an EMBL/GenBank/DDBJ whole genome shotgun (WGS) entry which is preliminary data.</text>
</comment>
<sequence>MILYLPLRSMSPSVLNLLSYPSLCPLCLTLHTTTTQPPPVKKITVLRSTITNLQPKQHTTGLLNNLQGWTLDGRVLNKLTGSGFDYFRNLSPDLRLNLPLISAMISKYDVNDACFKFGGGGVADLQTLVFGLEDILYITGFPIDGKPVTGRDDSDPAQICQTYLGVSNILRVIKKGKEVTTSNVSLRWLREVFMTVPPHVEDNSPEFDCYVRAYVLYVIGSVIAPDPAGAQVSVMFLPLLENVNEIKNYAWGAAMLSYMHTSMAKLKDNLRPRKEIAGCFYALMIFAFLRISTLVSQFHIPAIGDEIAKFPLIVQRSNILRRITRDNWNHHRMNNFVEFFENLEGNAIIWKPYERMPVDFLPLPLRGQAIIGMSRTILICFEKAVYHRPDLSPRQFGLEGDFQSTLTDPLVEIRTISRSGPKVNRDWSKFGDYHRFNQEWERRHVLLINYQVDGANPSTAEIPQPTCLHPLPPTFVYNEGPNPSTSEIPQQAIPSEPPSSFVYNEGEESLFPMEWDSIHFSFESGNILGSFAGGGCLDDIATRSTTPNLTAPTVGDTQHNSPPPPTPYPTGASVGEGGLDDLGTGSTTPISTVGNIRQLPTPVFRSPNFLINESWKRRGARKRRVPARLGSTDYRGISRPFLIISPGGYNSDEA</sequence>
<keyword evidence="2" id="KW-1185">Reference proteome</keyword>
<accession>A0ACC0HD43</accession>
<proteinExistence type="predicted"/>
<protein>
    <submittedName>
        <fullName evidence="1">Protein MAIN-LIKE 1</fullName>
    </submittedName>
</protein>
<organism evidence="1 2">
    <name type="scientific">Camellia lanceoleosa</name>
    <dbReference type="NCBI Taxonomy" id="1840588"/>
    <lineage>
        <taxon>Eukaryota</taxon>
        <taxon>Viridiplantae</taxon>
        <taxon>Streptophyta</taxon>
        <taxon>Embryophyta</taxon>
        <taxon>Tracheophyta</taxon>
        <taxon>Spermatophyta</taxon>
        <taxon>Magnoliopsida</taxon>
        <taxon>eudicotyledons</taxon>
        <taxon>Gunneridae</taxon>
        <taxon>Pentapetalae</taxon>
        <taxon>asterids</taxon>
        <taxon>Ericales</taxon>
        <taxon>Theaceae</taxon>
        <taxon>Camellia</taxon>
    </lineage>
</organism>
<dbReference type="EMBL" id="CM045762">
    <property type="protein sequence ID" value="KAI8011264.1"/>
    <property type="molecule type" value="Genomic_DNA"/>
</dbReference>
<name>A0ACC0HD43_9ERIC</name>
<evidence type="ECO:0000313" key="2">
    <source>
        <dbReference type="Proteomes" id="UP001060215"/>
    </source>
</evidence>
<gene>
    <name evidence="1" type="ORF">LOK49_LG06G02806</name>
</gene>
<reference evidence="1 2" key="1">
    <citation type="journal article" date="2022" name="Plant J.">
        <title>Chromosome-level genome of Camellia lanceoleosa provides a valuable resource for understanding genome evolution and self-incompatibility.</title>
        <authorList>
            <person name="Gong W."/>
            <person name="Xiao S."/>
            <person name="Wang L."/>
            <person name="Liao Z."/>
            <person name="Chang Y."/>
            <person name="Mo W."/>
            <person name="Hu G."/>
            <person name="Li W."/>
            <person name="Zhao G."/>
            <person name="Zhu H."/>
            <person name="Hu X."/>
            <person name="Ji K."/>
            <person name="Xiang X."/>
            <person name="Song Q."/>
            <person name="Yuan D."/>
            <person name="Jin S."/>
            <person name="Zhang L."/>
        </authorList>
    </citation>
    <scope>NUCLEOTIDE SEQUENCE [LARGE SCALE GENOMIC DNA]</scope>
    <source>
        <strain evidence="1">SQ_2022a</strain>
    </source>
</reference>
<evidence type="ECO:0000313" key="1">
    <source>
        <dbReference type="EMBL" id="KAI8011264.1"/>
    </source>
</evidence>